<reference evidence="2 3" key="1">
    <citation type="submission" date="2016-11" db="EMBL/GenBank/DDBJ databases">
        <authorList>
            <person name="Jaros S."/>
            <person name="Januszkiewicz K."/>
            <person name="Wedrychowicz H."/>
        </authorList>
    </citation>
    <scope>NUCLEOTIDE SEQUENCE [LARGE SCALE GENOMIC DNA]</scope>
    <source>
        <strain evidence="2 3">CECT 7868</strain>
    </source>
</reference>
<proteinExistence type="predicted"/>
<dbReference type="RefSeq" id="WP_073603081.1">
    <property type="nucleotide sequence ID" value="NZ_FQXZ01000013.1"/>
</dbReference>
<dbReference type="EMBL" id="FQXZ01000013">
    <property type="protein sequence ID" value="SHI03766.1"/>
    <property type="molecule type" value="Genomic_DNA"/>
</dbReference>
<dbReference type="Proteomes" id="UP000184608">
    <property type="component" value="Unassembled WGS sequence"/>
</dbReference>
<dbReference type="InterPro" id="IPR051604">
    <property type="entry name" value="Ergot_Alk_Oxidoreductase"/>
</dbReference>
<gene>
    <name evidence="2" type="ORF">VA7868_01343</name>
</gene>
<organism evidence="2 3">
    <name type="scientific">Vibrio aerogenes CECT 7868</name>
    <dbReference type="NCBI Taxonomy" id="1216006"/>
    <lineage>
        <taxon>Bacteria</taxon>
        <taxon>Pseudomonadati</taxon>
        <taxon>Pseudomonadota</taxon>
        <taxon>Gammaproteobacteria</taxon>
        <taxon>Vibrionales</taxon>
        <taxon>Vibrionaceae</taxon>
        <taxon>Vibrio</taxon>
    </lineage>
</organism>
<dbReference type="OrthoDB" id="751203at2"/>
<name>A0A1M5XVI8_9VIBR</name>
<dbReference type="Gene3D" id="3.40.50.720">
    <property type="entry name" value="NAD(P)-binding Rossmann-like Domain"/>
    <property type="match status" value="1"/>
</dbReference>
<dbReference type="SUPFAM" id="SSF51735">
    <property type="entry name" value="NAD(P)-binding Rossmann-fold domains"/>
    <property type="match status" value="1"/>
</dbReference>
<keyword evidence="3" id="KW-1185">Reference proteome</keyword>
<feature type="domain" description="NAD-dependent epimerase/dehydratase" evidence="1">
    <location>
        <begin position="6"/>
        <end position="210"/>
    </location>
</feature>
<evidence type="ECO:0000259" key="1">
    <source>
        <dbReference type="Pfam" id="PF01370"/>
    </source>
</evidence>
<dbReference type="PANTHER" id="PTHR43162">
    <property type="match status" value="1"/>
</dbReference>
<dbReference type="AlphaFoldDB" id="A0A1M5XVI8"/>
<sequence>MKTVTIIGAGWLGLPLAQYLNGKEYTVFASRTSENGAQELTEQGLHGFCYQFDNTAPALAPILTQQKTDIVIGCFPPGFRQNKAGQYTQHWLTLAEQSKLAGVKKLIMISSTGVYPDLPEKMTEEKASLGLAEKENKFSEKNRILLAAEQQVLDSRLDYVVLRCSGLIGPKRHPSRFVRNLKQISRQAPANMVHQLDVIRAVTFAIDHLTNEVMNVTTPETVSKAAFYQAALKSVNADITMPPITETRDKLISAEKLCEAGFKYHFQNTLEALAYNKDIAG</sequence>
<accession>A0A1M5XVI8</accession>
<evidence type="ECO:0000313" key="3">
    <source>
        <dbReference type="Proteomes" id="UP000184608"/>
    </source>
</evidence>
<dbReference type="InterPro" id="IPR036291">
    <property type="entry name" value="NAD(P)-bd_dom_sf"/>
</dbReference>
<dbReference type="STRING" id="1216006.VA7868_01343"/>
<evidence type="ECO:0000313" key="2">
    <source>
        <dbReference type="EMBL" id="SHI03766.1"/>
    </source>
</evidence>
<dbReference type="Pfam" id="PF01370">
    <property type="entry name" value="Epimerase"/>
    <property type="match status" value="1"/>
</dbReference>
<dbReference type="InterPro" id="IPR001509">
    <property type="entry name" value="Epimerase_deHydtase"/>
</dbReference>
<dbReference type="PANTHER" id="PTHR43162:SF1">
    <property type="entry name" value="PRESTALK A DIFFERENTIATION PROTEIN A"/>
    <property type="match status" value="1"/>
</dbReference>
<protein>
    <submittedName>
        <fullName evidence="2">NAD dependent epimerase/dehydratase family protein</fullName>
    </submittedName>
</protein>